<dbReference type="SUPFAM" id="SSF46906">
    <property type="entry name" value="Ribosomal protein L11, C-terminal domain"/>
    <property type="match status" value="1"/>
</dbReference>
<feature type="domain" description="Large ribosomal subunit protein uL11 N-terminal" evidence="7">
    <location>
        <begin position="10"/>
        <end position="68"/>
    </location>
</feature>
<evidence type="ECO:0000259" key="6">
    <source>
        <dbReference type="Pfam" id="PF00298"/>
    </source>
</evidence>
<dbReference type="InterPro" id="IPR036796">
    <property type="entry name" value="Ribosomal_uL11_N_sf"/>
</dbReference>
<dbReference type="Pfam" id="PF03946">
    <property type="entry name" value="Ribosomal_L11_N"/>
    <property type="match status" value="1"/>
</dbReference>
<evidence type="ECO:0000256" key="4">
    <source>
        <dbReference type="ARBA" id="ARBA00040104"/>
    </source>
</evidence>
<keyword evidence="3 5" id="KW-0687">Ribonucleoprotein</keyword>
<evidence type="ECO:0000256" key="5">
    <source>
        <dbReference type="RuleBase" id="RU003978"/>
    </source>
</evidence>
<dbReference type="HAMAP" id="MF_00736">
    <property type="entry name" value="Ribosomal_uL11"/>
    <property type="match status" value="1"/>
</dbReference>
<dbReference type="GO" id="GO:0006412">
    <property type="term" value="P:translation"/>
    <property type="evidence" value="ECO:0007669"/>
    <property type="project" value="InterPro"/>
</dbReference>
<dbReference type="SMART" id="SM00649">
    <property type="entry name" value="RL11"/>
    <property type="match status" value="1"/>
</dbReference>
<dbReference type="InterPro" id="IPR000911">
    <property type="entry name" value="Ribosomal_uL11"/>
</dbReference>
<dbReference type="InterPro" id="IPR020784">
    <property type="entry name" value="Ribosomal_uL11_N"/>
</dbReference>
<dbReference type="PANTHER" id="PTHR11661">
    <property type="entry name" value="60S RIBOSOMAL PROTEIN L12"/>
    <property type="match status" value="1"/>
</dbReference>
<dbReference type="GO" id="GO:0070180">
    <property type="term" value="F:large ribosomal subunit rRNA binding"/>
    <property type="evidence" value="ECO:0007669"/>
    <property type="project" value="TreeGrafter"/>
</dbReference>
<dbReference type="NCBIfam" id="TIGR01632">
    <property type="entry name" value="L11_bact"/>
    <property type="match status" value="1"/>
</dbReference>
<dbReference type="InterPro" id="IPR006519">
    <property type="entry name" value="Ribosomal_uL11_bac-typ"/>
</dbReference>
<dbReference type="FunFam" id="3.30.1550.10:FF:000005">
    <property type="entry name" value="50S ribosomal protein L11"/>
    <property type="match status" value="1"/>
</dbReference>
<dbReference type="CDD" id="cd00349">
    <property type="entry name" value="Ribosomal_L11"/>
    <property type="match status" value="1"/>
</dbReference>
<dbReference type="PANTHER" id="PTHR11661:SF1">
    <property type="entry name" value="LARGE RIBOSOMAL SUBUNIT PROTEIN UL11M"/>
    <property type="match status" value="1"/>
</dbReference>
<name>A0A7S0Z754_9CHLO</name>
<dbReference type="SUPFAM" id="SSF54747">
    <property type="entry name" value="Ribosomal L11/L12e N-terminal domain"/>
    <property type="match status" value="1"/>
</dbReference>
<dbReference type="Gene3D" id="3.30.1550.10">
    <property type="entry name" value="Ribosomal protein L11/L12, N-terminal domain"/>
    <property type="match status" value="1"/>
</dbReference>
<evidence type="ECO:0000256" key="1">
    <source>
        <dbReference type="ARBA" id="ARBA00010537"/>
    </source>
</evidence>
<reference evidence="8" key="1">
    <citation type="submission" date="2021-01" db="EMBL/GenBank/DDBJ databases">
        <authorList>
            <person name="Corre E."/>
            <person name="Pelletier E."/>
            <person name="Niang G."/>
            <person name="Scheremetjew M."/>
            <person name="Finn R."/>
            <person name="Kale V."/>
            <person name="Holt S."/>
            <person name="Cochrane G."/>
            <person name="Meng A."/>
            <person name="Brown T."/>
            <person name="Cohen L."/>
        </authorList>
    </citation>
    <scope>NUCLEOTIDE SEQUENCE</scope>
    <source>
        <strain evidence="8">Clade-D-RCC1621</strain>
    </source>
</reference>
<evidence type="ECO:0000313" key="8">
    <source>
        <dbReference type="EMBL" id="CAD8810091.1"/>
    </source>
</evidence>
<dbReference type="EMBL" id="HBFO01001696">
    <property type="protein sequence ID" value="CAD8810091.1"/>
    <property type="molecule type" value="Transcribed_RNA"/>
</dbReference>
<dbReference type="Gene3D" id="1.10.10.250">
    <property type="entry name" value="Ribosomal protein L11, C-terminal domain"/>
    <property type="match status" value="1"/>
</dbReference>
<organism evidence="8">
    <name type="scientific">Ostreococcus mediterraneus</name>
    <dbReference type="NCBI Taxonomy" id="1486918"/>
    <lineage>
        <taxon>Eukaryota</taxon>
        <taxon>Viridiplantae</taxon>
        <taxon>Chlorophyta</taxon>
        <taxon>Mamiellophyceae</taxon>
        <taxon>Mamiellales</taxon>
        <taxon>Bathycoccaceae</taxon>
        <taxon>Ostreococcus</taxon>
    </lineage>
</organism>
<dbReference type="InterPro" id="IPR036769">
    <property type="entry name" value="Ribosomal_uL11_C_sf"/>
</dbReference>
<comment type="similarity">
    <text evidence="1 5">Belongs to the universal ribosomal protein uL11 family.</text>
</comment>
<sequence length="145" mass="15139">MSGKPPVALVRLVIAAGAAKPSPPVGPALGQHGVNIMSFCKDFNAKTAEHKANVPVPVEIDVYADKSFQWRMKTPPTSYFVAKAAGLAKGSAKPGHSVVGSISLKHAYEIAKVKATDESMGHLSLESITKSVVGTARSMGVEVTK</sequence>
<proteinExistence type="inferred from homology"/>
<dbReference type="InterPro" id="IPR020783">
    <property type="entry name" value="Ribosomal_uL11_C"/>
</dbReference>
<protein>
    <recommendedName>
        <fullName evidence="4">Large ribosomal subunit protein uL11m</fullName>
    </recommendedName>
</protein>
<dbReference type="GO" id="GO:0015934">
    <property type="term" value="C:large ribosomal subunit"/>
    <property type="evidence" value="ECO:0007669"/>
    <property type="project" value="TreeGrafter"/>
</dbReference>
<dbReference type="AlphaFoldDB" id="A0A7S0Z754"/>
<evidence type="ECO:0000259" key="7">
    <source>
        <dbReference type="Pfam" id="PF03946"/>
    </source>
</evidence>
<evidence type="ECO:0000256" key="3">
    <source>
        <dbReference type="ARBA" id="ARBA00023274"/>
    </source>
</evidence>
<evidence type="ECO:0000256" key="2">
    <source>
        <dbReference type="ARBA" id="ARBA00022980"/>
    </source>
</evidence>
<feature type="domain" description="Large ribosomal subunit protein uL11 C-terminal" evidence="6">
    <location>
        <begin position="73"/>
        <end position="143"/>
    </location>
</feature>
<dbReference type="FunFam" id="1.10.10.250:FF:000003">
    <property type="entry name" value="Mitochondrial ribosomal protein L11"/>
    <property type="match status" value="1"/>
</dbReference>
<accession>A0A7S0Z754</accession>
<dbReference type="GO" id="GO:0003735">
    <property type="term" value="F:structural constituent of ribosome"/>
    <property type="evidence" value="ECO:0007669"/>
    <property type="project" value="InterPro"/>
</dbReference>
<gene>
    <name evidence="8" type="ORF">OMED0930_LOCUS1185</name>
</gene>
<dbReference type="Pfam" id="PF00298">
    <property type="entry name" value="Ribosomal_L11"/>
    <property type="match status" value="1"/>
</dbReference>
<keyword evidence="2 5" id="KW-0689">Ribosomal protein</keyword>